<dbReference type="Pfam" id="PF01695">
    <property type="entry name" value="IstB_IS21"/>
    <property type="match status" value="1"/>
</dbReference>
<evidence type="ECO:0000259" key="1">
    <source>
        <dbReference type="Pfam" id="PF01695"/>
    </source>
</evidence>
<dbReference type="SUPFAM" id="SSF52540">
    <property type="entry name" value="P-loop containing nucleoside triphosphate hydrolases"/>
    <property type="match status" value="1"/>
</dbReference>
<dbReference type="KEGG" id="vfa:MM35RIKEN_16450"/>
<sequence length="222" mass="25066">MSEHGCDICGGLGYTVRRTESGELVSSTCKCEIIRQNRIRMERSGLAGLLDNCTFEAFQTREYWQQAAKQAAEKYLTDWKGKWFFIGGSPGTGKTHLCTAICAKLMDGGIPVRYVQWRGDIPAIKAKVNDAEAYTEAMHPLKTVRALYIDDFLKGSVTDADKNIAFDLLNARYIDPDAITIISTELTIDRILSWDEAIGSRINQRARDYMLNIGKKQNWRLK</sequence>
<dbReference type="Proteomes" id="UP000681343">
    <property type="component" value="Plasmid pMM35_01"/>
</dbReference>
<name>A0A810Q3X8_9FIRM</name>
<gene>
    <name evidence="2" type="ORF">MM35RIKEN_16450</name>
</gene>
<geneLocation type="plasmid" evidence="2 3">
    <name>pMM35_01</name>
</geneLocation>
<accession>A0A810Q3X8</accession>
<evidence type="ECO:0000313" key="3">
    <source>
        <dbReference type="Proteomes" id="UP000681343"/>
    </source>
</evidence>
<reference evidence="2" key="1">
    <citation type="submission" date="2020-09" db="EMBL/GenBank/DDBJ databases">
        <title>New species isolated from human feces.</title>
        <authorList>
            <person name="Kitahara M."/>
            <person name="Shigeno Y."/>
            <person name="Shime M."/>
            <person name="Matsumoto Y."/>
            <person name="Nakamura S."/>
            <person name="Motooka D."/>
            <person name="Fukuoka S."/>
            <person name="Nishikawa H."/>
            <person name="Benno Y."/>
        </authorList>
    </citation>
    <scope>NUCLEOTIDE SEQUENCE</scope>
    <source>
        <strain evidence="2">MM35</strain>
        <plasmid evidence="2">pMM35_01</plasmid>
    </source>
</reference>
<organism evidence="2 3">
    <name type="scientific">Vescimonas fastidiosa</name>
    <dbReference type="NCBI Taxonomy" id="2714353"/>
    <lineage>
        <taxon>Bacteria</taxon>
        <taxon>Bacillati</taxon>
        <taxon>Bacillota</taxon>
        <taxon>Clostridia</taxon>
        <taxon>Eubacteriales</taxon>
        <taxon>Oscillospiraceae</taxon>
        <taxon>Vescimonas</taxon>
    </lineage>
</organism>
<dbReference type="GO" id="GO:0006260">
    <property type="term" value="P:DNA replication"/>
    <property type="evidence" value="ECO:0007669"/>
    <property type="project" value="TreeGrafter"/>
</dbReference>
<dbReference type="PANTHER" id="PTHR30050">
    <property type="entry name" value="CHROMOSOMAL REPLICATION INITIATOR PROTEIN DNAA"/>
    <property type="match status" value="1"/>
</dbReference>
<dbReference type="EMBL" id="AP023416">
    <property type="protein sequence ID" value="BCK79453.1"/>
    <property type="molecule type" value="Genomic_DNA"/>
</dbReference>
<dbReference type="InterPro" id="IPR027417">
    <property type="entry name" value="P-loop_NTPase"/>
</dbReference>
<dbReference type="RefSeq" id="WP_212821058.1">
    <property type="nucleotide sequence ID" value="NZ_AP023416.1"/>
</dbReference>
<dbReference type="GO" id="GO:0005524">
    <property type="term" value="F:ATP binding"/>
    <property type="evidence" value="ECO:0007669"/>
    <property type="project" value="InterPro"/>
</dbReference>
<protein>
    <recommendedName>
        <fullName evidence="1">IstB-like ATP-binding domain-containing protein</fullName>
    </recommendedName>
</protein>
<dbReference type="PANTHER" id="PTHR30050:SF10">
    <property type="entry name" value="PHAGE-LIKE ELEMENT PBSX PROTEIN XKDC"/>
    <property type="match status" value="1"/>
</dbReference>
<dbReference type="Gene3D" id="3.40.50.300">
    <property type="entry name" value="P-loop containing nucleotide triphosphate hydrolases"/>
    <property type="match status" value="1"/>
</dbReference>
<proteinExistence type="predicted"/>
<dbReference type="InterPro" id="IPR002611">
    <property type="entry name" value="IstB_ATP-bd"/>
</dbReference>
<dbReference type="AlphaFoldDB" id="A0A810Q3X8"/>
<feature type="domain" description="IstB-like ATP-binding" evidence="1">
    <location>
        <begin position="85"/>
        <end position="196"/>
    </location>
</feature>
<keyword evidence="3" id="KW-1185">Reference proteome</keyword>
<keyword evidence="2" id="KW-0614">Plasmid</keyword>
<evidence type="ECO:0000313" key="2">
    <source>
        <dbReference type="EMBL" id="BCK79453.1"/>
    </source>
</evidence>